<protein>
    <recommendedName>
        <fullName evidence="2">J domain-containing protein</fullName>
    </recommendedName>
</protein>
<dbReference type="SUPFAM" id="SSF46565">
    <property type="entry name" value="Chaperone J-domain"/>
    <property type="match status" value="1"/>
</dbReference>
<dbReference type="Gene3D" id="1.10.287.110">
    <property type="entry name" value="DnaJ domain"/>
    <property type="match status" value="1"/>
</dbReference>
<dbReference type="InterPro" id="IPR001623">
    <property type="entry name" value="DnaJ_domain"/>
</dbReference>
<dbReference type="SMART" id="SM00271">
    <property type="entry name" value="DnaJ"/>
    <property type="match status" value="1"/>
</dbReference>
<dbReference type="AlphaFoldDB" id="A0A2U3PU08"/>
<evidence type="ECO:0000313" key="4">
    <source>
        <dbReference type="Proteomes" id="UP000246085"/>
    </source>
</evidence>
<feature type="compositionally biased region" description="Basic and acidic residues" evidence="1">
    <location>
        <begin position="227"/>
        <end position="260"/>
    </location>
</feature>
<dbReference type="InterPro" id="IPR036869">
    <property type="entry name" value="J_dom_sf"/>
</dbReference>
<dbReference type="RefSeq" id="WP_122401233.1">
    <property type="nucleotide sequence ID" value="NZ_LS398110.1"/>
</dbReference>
<proteinExistence type="predicted"/>
<evidence type="ECO:0000313" key="3">
    <source>
        <dbReference type="EMBL" id="SPP92633.1"/>
    </source>
</evidence>
<organism evidence="3 4">
    <name type="scientific">Bradyrhizobium vignae</name>
    <dbReference type="NCBI Taxonomy" id="1549949"/>
    <lineage>
        <taxon>Bacteria</taxon>
        <taxon>Pseudomonadati</taxon>
        <taxon>Pseudomonadota</taxon>
        <taxon>Alphaproteobacteria</taxon>
        <taxon>Hyphomicrobiales</taxon>
        <taxon>Nitrobacteraceae</taxon>
        <taxon>Bradyrhizobium</taxon>
    </lineage>
</organism>
<dbReference type="PRINTS" id="PR00625">
    <property type="entry name" value="JDOMAIN"/>
</dbReference>
<dbReference type="CDD" id="cd06257">
    <property type="entry name" value="DnaJ"/>
    <property type="match status" value="1"/>
</dbReference>
<feature type="region of interest" description="Disordered" evidence="1">
    <location>
        <begin position="218"/>
        <end position="260"/>
    </location>
</feature>
<dbReference type="EMBL" id="LS398110">
    <property type="protein sequence ID" value="SPP92633.1"/>
    <property type="molecule type" value="Genomic_DNA"/>
</dbReference>
<dbReference type="KEGG" id="bvz:BRAD3257_1504"/>
<sequence length="328" mass="38311">MDQSRIFRLLKKKFAKQPTQKDEITRQLERERGLRVQLMRIGVPAQLSFFAVGLAYPDSKYMLIEFIPLVLLIRWFALQSLRVARNSDGREENFLDAAARVPRRIRNGVTADRIRVMSKTRYRGVRWPFSVLILEQRWKATNGQFFLVIAPDFHWWSGGSIWFPWHWNSGRNAELQFSRSTTGRPDRAFCIKLSFPGSREWNLRFKDENDRERAYQALASIRGGNRPPEKSSRKSAEPDEPNRKVDYEKARVDTRSPERAIEQKRWHDVLRVSPEASSEEITAAYRDAIKKCHPDKVANLSELIKKAAEDEAVRINKAYEEARSSRGF</sequence>
<feature type="domain" description="J" evidence="2">
    <location>
        <begin position="265"/>
        <end position="327"/>
    </location>
</feature>
<name>A0A2U3PU08_9BRAD</name>
<dbReference type="Pfam" id="PF00226">
    <property type="entry name" value="DnaJ"/>
    <property type="match status" value="1"/>
</dbReference>
<evidence type="ECO:0000259" key="2">
    <source>
        <dbReference type="PROSITE" id="PS50076"/>
    </source>
</evidence>
<reference evidence="3 4" key="1">
    <citation type="submission" date="2018-03" db="EMBL/GenBank/DDBJ databases">
        <authorList>
            <person name="Gully D."/>
        </authorList>
    </citation>
    <scope>NUCLEOTIDE SEQUENCE [LARGE SCALE GENOMIC DNA]</scope>
    <source>
        <strain evidence="3">ORS3257</strain>
    </source>
</reference>
<accession>A0A2U3PU08</accession>
<gene>
    <name evidence="3" type="ORF">BRAD3257_1504</name>
</gene>
<dbReference type="PROSITE" id="PS50076">
    <property type="entry name" value="DNAJ_2"/>
    <property type="match status" value="1"/>
</dbReference>
<evidence type="ECO:0000256" key="1">
    <source>
        <dbReference type="SAM" id="MobiDB-lite"/>
    </source>
</evidence>
<dbReference type="Proteomes" id="UP000246085">
    <property type="component" value="Chromosome BRAD3257"/>
</dbReference>